<reference evidence="1 2" key="1">
    <citation type="submission" date="2011-04" db="EMBL/GenBank/DDBJ databases">
        <authorList>
            <person name="Weinstock G."/>
            <person name="Sodergren E."/>
            <person name="Clifton S."/>
            <person name="Fulton L."/>
            <person name="Fulton B."/>
            <person name="Courtney L."/>
            <person name="Fronick C."/>
            <person name="Harrison M."/>
            <person name="Strong C."/>
            <person name="Farmer C."/>
            <person name="Delahaunty K."/>
            <person name="Markovic C."/>
            <person name="Hall O."/>
            <person name="Minx P."/>
            <person name="Tomlinson C."/>
            <person name="Mitreva M."/>
            <person name="Hou S."/>
            <person name="Chen J."/>
            <person name="Wollam A."/>
            <person name="Pepin K.H."/>
            <person name="Johnson M."/>
            <person name="Bhonagiri V."/>
            <person name="Zhang X."/>
            <person name="Suruliraj S."/>
            <person name="Warren W."/>
            <person name="Chinwalla A."/>
            <person name="Mardis E.R."/>
            <person name="Wilson R.K."/>
        </authorList>
    </citation>
    <scope>NUCLEOTIDE SEQUENCE [LARGE SCALE GENOMIC DNA]</scope>
    <source>
        <strain evidence="1 2">6014059</strain>
    </source>
</reference>
<comment type="caution">
    <text evidence="1">The sequence shown here is derived from an EMBL/GenBank/DDBJ whole genome shotgun (WGS) entry which is preliminary data.</text>
</comment>
<accession>A0A828SSI4</accession>
<dbReference type="EMBL" id="ACYS02000141">
    <property type="protein sequence ID" value="EGJ67638.1"/>
    <property type="molecule type" value="Genomic_DNA"/>
</dbReference>
<evidence type="ECO:0000313" key="1">
    <source>
        <dbReference type="EMBL" id="EGJ67638.1"/>
    </source>
</evidence>
<sequence>MRTTIYIKNRIFQGLILSNRTCGKLRLGVIVFKTLANVD</sequence>
<name>A0A828SSI4_ACIBA</name>
<gene>
    <name evidence="1" type="ORF">HMPREF0022_02665</name>
</gene>
<protein>
    <submittedName>
        <fullName evidence="1">Uncharacterized protein</fullName>
    </submittedName>
</protein>
<dbReference type="AlphaFoldDB" id="A0A828SSI4"/>
<organism evidence="1 2">
    <name type="scientific">Acinetobacter baumannii 6014059</name>
    <dbReference type="NCBI Taxonomy" id="525242"/>
    <lineage>
        <taxon>Bacteria</taxon>
        <taxon>Pseudomonadati</taxon>
        <taxon>Pseudomonadota</taxon>
        <taxon>Gammaproteobacteria</taxon>
        <taxon>Moraxellales</taxon>
        <taxon>Moraxellaceae</taxon>
        <taxon>Acinetobacter</taxon>
        <taxon>Acinetobacter calcoaceticus/baumannii complex</taxon>
    </lineage>
</organism>
<evidence type="ECO:0000313" key="2">
    <source>
        <dbReference type="Proteomes" id="UP000003204"/>
    </source>
</evidence>
<proteinExistence type="predicted"/>
<dbReference type="Proteomes" id="UP000003204">
    <property type="component" value="Unassembled WGS sequence"/>
</dbReference>